<proteinExistence type="evidence at transcript level"/>
<reference evidence="3" key="1">
    <citation type="journal article" date="2012" name="Bioengineered">
        <title>Additional insights into the genome of the oleaginous model alga Nannochloropsis gaditana.</title>
        <authorList>
            <person name="Jinkerson R.E."/>
            <person name="Radakovits R."/>
            <person name="Posewitz M.C."/>
        </authorList>
    </citation>
    <scope>NUCLEOTIDE SEQUENCE</scope>
    <source>
        <strain evidence="3">CCMP526</strain>
    </source>
</reference>
<dbReference type="EMBL" id="JU968154">
    <property type="protein sequence ID" value="AFJ68864.1"/>
    <property type="molecule type" value="mRNA"/>
</dbReference>
<feature type="region of interest" description="Disordered" evidence="1">
    <location>
        <begin position="247"/>
        <end position="278"/>
    </location>
</feature>
<feature type="compositionally biased region" description="Basic and acidic residues" evidence="1">
    <location>
        <begin position="266"/>
        <end position="278"/>
    </location>
</feature>
<gene>
    <name evidence="3" type="ORF">NGATSA_3041600</name>
</gene>
<feature type="region of interest" description="Disordered" evidence="1">
    <location>
        <begin position="1"/>
        <end position="26"/>
    </location>
</feature>
<dbReference type="SMART" id="SM00338">
    <property type="entry name" value="BRLZ"/>
    <property type="match status" value="1"/>
</dbReference>
<sequence>WGGQDKKKRRLQKNRESARECRRRQRAHAEELASRVSALQAENRRLQSHLQTVQQRVQGMERQKLSMEQEMEVMLQKDASEEEMAGYLEHFKECYADYGDQRRKEVNFHLQQLEALLLPTQTTKMSLWTLEQDDTFFRDTGKTSLSAILLETLGISIEQKSKIQARRERIRHLVDHLKESLGLLGRLKENVEGRYARFEEHMGSLQSVLTPTQRVQLVLWVTKNEALLASSIPGFARDTFGMELTAASTTTSPSAPPSLPPSLPDMGREGSERAGREG</sequence>
<dbReference type="Pfam" id="PF00170">
    <property type="entry name" value="bZIP_1"/>
    <property type="match status" value="1"/>
</dbReference>
<feature type="non-terminal residue" evidence="3">
    <location>
        <position position="1"/>
    </location>
</feature>
<dbReference type="GO" id="GO:0003700">
    <property type="term" value="F:DNA-binding transcription factor activity"/>
    <property type="evidence" value="ECO:0007669"/>
    <property type="project" value="InterPro"/>
</dbReference>
<dbReference type="InterPro" id="IPR004827">
    <property type="entry name" value="bZIP"/>
</dbReference>
<feature type="non-terminal residue" evidence="3">
    <location>
        <position position="278"/>
    </location>
</feature>
<dbReference type="PRINTS" id="PR00041">
    <property type="entry name" value="LEUZIPPRCREB"/>
</dbReference>
<evidence type="ECO:0000259" key="2">
    <source>
        <dbReference type="PROSITE" id="PS50217"/>
    </source>
</evidence>
<organism evidence="3">
    <name type="scientific">Nannochloropsis gaditana (strain CCMP526)</name>
    <name type="common">Green microalga</name>
    <name type="synonym">Microchloropsis gaditana</name>
    <dbReference type="NCBI Taxonomy" id="1093141"/>
    <lineage>
        <taxon>Eukaryota</taxon>
        <taxon>Sar</taxon>
        <taxon>Stramenopiles</taxon>
        <taxon>Ochrophyta</taxon>
        <taxon>Eustigmatophyceae</taxon>
        <taxon>Eustigmatales</taxon>
        <taxon>Monodopsidaceae</taxon>
        <taxon>Nannochloropsis</taxon>
    </lineage>
</organism>
<reference evidence="3" key="2">
    <citation type="journal article" date="2012" name="Nat. Commun.">
        <title>Draft genome sequence and genetic transformation of the oleaginous alga Nannochloropis gaditana.</title>
        <authorList>
            <person name="Radakovits R."/>
            <person name="Jinkerson R.E."/>
            <person name="Fuerstenberg S.I."/>
            <person name="Tae H."/>
            <person name="Settlage R.E."/>
            <person name="Boore J.L."/>
            <person name="Posewitz M.C."/>
        </authorList>
    </citation>
    <scope>NUCLEOTIDE SEQUENCE</scope>
    <source>
        <strain evidence="3">CCMP526</strain>
    </source>
</reference>
<dbReference type="AlphaFoldDB" id="I2CPN1"/>
<feature type="compositionally biased region" description="Basic residues" evidence="1">
    <location>
        <begin position="1"/>
        <end position="12"/>
    </location>
</feature>
<dbReference type="PROSITE" id="PS50217">
    <property type="entry name" value="BZIP"/>
    <property type="match status" value="1"/>
</dbReference>
<protein>
    <recommendedName>
        <fullName evidence="2">BZIP domain-containing protein</fullName>
    </recommendedName>
</protein>
<dbReference type="SUPFAM" id="SSF57959">
    <property type="entry name" value="Leucine zipper domain"/>
    <property type="match status" value="1"/>
</dbReference>
<dbReference type="PROSITE" id="PS00036">
    <property type="entry name" value="BZIP_BASIC"/>
    <property type="match status" value="1"/>
</dbReference>
<dbReference type="InterPro" id="IPR046347">
    <property type="entry name" value="bZIP_sf"/>
</dbReference>
<dbReference type="Gene3D" id="1.20.5.170">
    <property type="match status" value="1"/>
</dbReference>
<feature type="compositionally biased region" description="Pro residues" evidence="1">
    <location>
        <begin position="254"/>
        <end position="263"/>
    </location>
</feature>
<evidence type="ECO:0000313" key="3">
    <source>
        <dbReference type="EMBL" id="AFJ68864.1"/>
    </source>
</evidence>
<evidence type="ECO:0000256" key="1">
    <source>
        <dbReference type="SAM" id="MobiDB-lite"/>
    </source>
</evidence>
<name>I2CPN1_NANGC</name>
<feature type="domain" description="BZIP" evidence="2">
    <location>
        <begin position="4"/>
        <end position="67"/>
    </location>
</feature>
<accession>I2CPN1</accession>